<dbReference type="AlphaFoldDB" id="E6Q3U6"/>
<dbReference type="InterPro" id="IPR001977">
    <property type="entry name" value="Depp_CoAkinase"/>
</dbReference>
<accession>E6Q3U6</accession>
<organism evidence="3">
    <name type="scientific">mine drainage metagenome</name>
    <dbReference type="NCBI Taxonomy" id="410659"/>
    <lineage>
        <taxon>unclassified sequences</taxon>
        <taxon>metagenomes</taxon>
        <taxon>ecological metagenomes</taxon>
    </lineage>
</organism>
<keyword evidence="3" id="KW-0418">Kinase</keyword>
<dbReference type="GO" id="GO:0004140">
    <property type="term" value="F:dephospho-CoA kinase activity"/>
    <property type="evidence" value="ECO:0007669"/>
    <property type="project" value="UniProtKB-EC"/>
</dbReference>
<dbReference type="GO" id="GO:0005524">
    <property type="term" value="F:ATP binding"/>
    <property type="evidence" value="ECO:0007669"/>
    <property type="project" value="UniProtKB-KW"/>
</dbReference>
<dbReference type="SUPFAM" id="SSF52540">
    <property type="entry name" value="P-loop containing nucleoside triphosphate hydrolases"/>
    <property type="match status" value="1"/>
</dbReference>
<protein>
    <submittedName>
        <fullName evidence="3">Dephospho-CoA kinase (Dephosphocoenzyme A kinase)</fullName>
        <ecNumber evidence="3">2.7.1.24</ecNumber>
    </submittedName>
</protein>
<dbReference type="InterPro" id="IPR027417">
    <property type="entry name" value="P-loop_NTPase"/>
</dbReference>
<sequence length="196" mass="21305">MRIGLTGGIGSGKSEVAAEFERCGAFAIDTDEVAREAVAPGSAALAAIERRWPAAVVGGSLDRAALAAAVFENDAERLHLNGILHPEIRRIAFARERNAAPGQLIVHVVPLLFESDYARLVDRTVLVIAPPERRIERVMARDSAQRDSVLARMRAQIDPESARALADEIIENDGDVERLRERSRALYHRLVAAPSG</sequence>
<comment type="caution">
    <text evidence="3">The sequence shown here is derived from an EMBL/GenBank/DDBJ whole genome shotgun (WGS) entry which is preliminary data.</text>
</comment>
<dbReference type="PANTHER" id="PTHR10695:SF46">
    <property type="entry name" value="BIFUNCTIONAL COENZYME A SYNTHASE-RELATED"/>
    <property type="match status" value="1"/>
</dbReference>
<dbReference type="GO" id="GO:0015937">
    <property type="term" value="P:coenzyme A biosynthetic process"/>
    <property type="evidence" value="ECO:0007669"/>
    <property type="project" value="InterPro"/>
</dbReference>
<dbReference type="EMBL" id="CABO01000027">
    <property type="protein sequence ID" value="CBI01857.1"/>
    <property type="molecule type" value="Genomic_DNA"/>
</dbReference>
<dbReference type="PROSITE" id="PS51219">
    <property type="entry name" value="DPCK"/>
    <property type="match status" value="1"/>
</dbReference>
<dbReference type="Gene3D" id="3.40.50.300">
    <property type="entry name" value="P-loop containing nucleotide triphosphate hydrolases"/>
    <property type="match status" value="1"/>
</dbReference>
<dbReference type="NCBIfam" id="TIGR00152">
    <property type="entry name" value="dephospho-CoA kinase"/>
    <property type="match status" value="1"/>
</dbReference>
<reference evidence="3" key="1">
    <citation type="submission" date="2009-10" db="EMBL/GenBank/DDBJ databases">
        <title>Diversity of trophic interactions inside an arsenic-rich microbial ecosystem.</title>
        <authorList>
            <person name="Bertin P.N."/>
            <person name="Heinrich-Salmeron A."/>
            <person name="Pelletier E."/>
            <person name="Goulhen-Chollet F."/>
            <person name="Arsene-Ploetze F."/>
            <person name="Gallien S."/>
            <person name="Calteau A."/>
            <person name="Vallenet D."/>
            <person name="Casiot C."/>
            <person name="Chane-Woon-Ming B."/>
            <person name="Giloteaux L."/>
            <person name="Barakat M."/>
            <person name="Bonnefoy V."/>
            <person name="Bruneel O."/>
            <person name="Chandler M."/>
            <person name="Cleiss J."/>
            <person name="Duran R."/>
            <person name="Elbaz-Poulichet F."/>
            <person name="Fonknechten N."/>
            <person name="Lauga B."/>
            <person name="Mornico D."/>
            <person name="Ortet P."/>
            <person name="Schaeffer C."/>
            <person name="Siguier P."/>
            <person name="Alexander Thil Smith A."/>
            <person name="Van Dorsselaer A."/>
            <person name="Weissenbach J."/>
            <person name="Medigue C."/>
            <person name="Le Paslier D."/>
        </authorList>
    </citation>
    <scope>NUCLEOTIDE SEQUENCE</scope>
</reference>
<name>E6Q3U6_9ZZZZ</name>
<keyword evidence="2" id="KW-0067">ATP-binding</keyword>
<evidence type="ECO:0000313" key="3">
    <source>
        <dbReference type="EMBL" id="CBI01857.1"/>
    </source>
</evidence>
<keyword evidence="3" id="KW-0808">Transferase</keyword>
<dbReference type="EC" id="2.7.1.24" evidence="3"/>
<evidence type="ECO:0000256" key="1">
    <source>
        <dbReference type="ARBA" id="ARBA00022741"/>
    </source>
</evidence>
<dbReference type="PANTHER" id="PTHR10695">
    <property type="entry name" value="DEPHOSPHO-COA KINASE-RELATED"/>
    <property type="match status" value="1"/>
</dbReference>
<dbReference type="Pfam" id="PF01121">
    <property type="entry name" value="CoaE"/>
    <property type="match status" value="1"/>
</dbReference>
<keyword evidence="1" id="KW-0547">Nucleotide-binding</keyword>
<dbReference type="CDD" id="cd02022">
    <property type="entry name" value="DPCK"/>
    <property type="match status" value="1"/>
</dbReference>
<gene>
    <name evidence="3" type="primary">coaE</name>
    <name evidence="3" type="ORF">CARN4_0851</name>
</gene>
<dbReference type="HAMAP" id="MF_00376">
    <property type="entry name" value="Dephospho_CoA_kinase"/>
    <property type="match status" value="1"/>
</dbReference>
<proteinExistence type="inferred from homology"/>
<evidence type="ECO:0000256" key="2">
    <source>
        <dbReference type="ARBA" id="ARBA00022840"/>
    </source>
</evidence>